<dbReference type="InterPro" id="IPR027417">
    <property type="entry name" value="P-loop_NTPase"/>
</dbReference>
<protein>
    <submittedName>
        <fullName evidence="3">DUF5663 domain-containing protein</fullName>
    </submittedName>
</protein>
<accession>A0ABW6H768</accession>
<keyword evidence="4" id="KW-1185">Reference proteome</keyword>
<dbReference type="InterPro" id="IPR009003">
    <property type="entry name" value="Peptidase_S1_PA"/>
</dbReference>
<sequence>MTHQAKSGRRGLRVGDDLETLVRLSTVCLEDGSGQQRGSGFFVAPGRVLTSASVLHRFGNAEVFVRRDGQPRHSAGRLWSDPLAPVLGLDAMPLPDLAVLTVPGAASERHPCVWLGDAPGEGAVLADGYVSGQPAAPPLRGDITAVRTEPGGRLVMCRGPAPSAELDGGPLLSPDTGRVVGVVKTDRADQGDGVLLASAVSMLRDARPDIWAMNQSLQRTDRRWQQAMHPESSVRDPRAAARQVLEDTLRAVEARTWSLPPLQSRADLHQNVWVRRVPQSSTHRVTRGPSQFAAPERFHWDPTRATGRVTVVRGLPGYGKSWLLAYHAETLAREALDSLDAGTDPDRLRVPLLADCAALGYHLAQGPSADEVITALIRAARGTGAGPAAGDRDLFVREVLEQGRAVICLDAVDEVPKAFRGRVQAALRLLATGTNLAAGTNNLVISTRHSSLALLEEMSPSERVDVETLGFTPREASRFIGVWLAHDPPRRVPLDRALSGSDSLDAVASVPLLLSFLCRLADEPERKSPFPASRAQLCEEVVKSLLSGRWRSFRRNARDPEAPPDPVRRLRALSHAFGTMLDGWRSTVESVPRARLGQLLAAHPDAAQLRAAAVARWEAWQLASEAEPAQPPPDPVIWEFTFDGLLVDDEAEGGEPAVKALHSALRDFLLATYVAGLDEPARREALERHRYFDADWQEIFVLAASLMDVPDTLVTDILDLPKDPWFTQASFAARCVAECGDRVSTATANRLLGVLMDDTASPRLSDTRRRVAAFGQLVRADVAPAVERAVAASDVPEEEEAPATGPEDMAATGQASAEDARRELRLEAIVALAELGHPVGVERAQRLLSPSVPQLARQRLVTALAATESPDAVECALGHLLKAGSSTDLEGFIAALKPSSGTLLDAAHRLLLWRELKEEAGQILGAALMECGEAGTGIVRAVAGHATTSRPLRSRLYTLLINAGTEGAAEEAVEHLSHPTLRAVDKSYVVEALISQGMDDALTSAASLMVDRTVPALRRQELVRAVCASGPAGLDLVRRQCEQSPWLNLVMPHLLTLAAVRDPEGSALARTYGSDEGVPAELRAMLCQALLDAEPSDVETEAAVRMIGGGRLRSAEQRLGLVTALARAGSERTGEALDAALDQDMELDDANWPQVTRLLAAASEPGRKALMSVVTGDLRPWRLRVESVLALAATSEEAGRRAVEKLDVEGMPAVWRSRLVFGLCSAGSAAYVSELAGSLGDKLGAYEVFHRFMQGPNASLKQHFMRHYDALCAAMEQLPRRGARILWNDEMLTSLGLTGETDEERRTLLAWSYGQVEYRVGKALHRLMLPDQSNAFSAAIDDSDENGAYYWLVSNFPEYQEFVLDELNNLKDDLRSGRLTPPASSRDSGAATPTMRALQYVTRALADLPVIEPRGPREPYFRHLRAHEKLLLREEATRLLELACALGPRWPLYPGQLFTVLHSRSEGIDSTEILSRDSRLHLDLLNDLYGRGDFKALYLCASFGVQCFGADAPAHFYAALGAEGNGQHDHAVRLMGLSGAYARGDQVGQGLRTIRECGEQHRWEPSAVQALMDALREGGREEGRDGDG</sequence>
<proteinExistence type="predicted"/>
<organism evidence="3 4">
    <name type="scientific">Streptomyces anandii</name>
    <dbReference type="NCBI Taxonomy" id="285454"/>
    <lineage>
        <taxon>Bacteria</taxon>
        <taxon>Bacillati</taxon>
        <taxon>Actinomycetota</taxon>
        <taxon>Actinomycetes</taxon>
        <taxon>Kitasatosporales</taxon>
        <taxon>Streptomycetaceae</taxon>
        <taxon>Streptomyces</taxon>
    </lineage>
</organism>
<feature type="domain" description="NACHT" evidence="2">
    <location>
        <begin position="308"/>
        <end position="448"/>
    </location>
</feature>
<gene>
    <name evidence="3" type="ORF">ACFW88_18360</name>
</gene>
<dbReference type="Pfam" id="PF18908">
    <property type="entry name" value="DUF5663"/>
    <property type="match status" value="1"/>
</dbReference>
<evidence type="ECO:0000313" key="4">
    <source>
        <dbReference type="Proteomes" id="UP001599756"/>
    </source>
</evidence>
<comment type="caution">
    <text evidence="3">The sequence shown here is derived from an EMBL/GenBank/DDBJ whole genome shotgun (WGS) entry which is preliminary data.</text>
</comment>
<dbReference type="InterPro" id="IPR007111">
    <property type="entry name" value="NACHT_NTPase"/>
</dbReference>
<dbReference type="Gene3D" id="3.40.50.300">
    <property type="entry name" value="P-loop containing nucleotide triphosphate hydrolases"/>
    <property type="match status" value="1"/>
</dbReference>
<dbReference type="SUPFAM" id="SSF50494">
    <property type="entry name" value="Trypsin-like serine proteases"/>
    <property type="match status" value="1"/>
</dbReference>
<dbReference type="PROSITE" id="PS50837">
    <property type="entry name" value="NACHT"/>
    <property type="match status" value="1"/>
</dbReference>
<name>A0ABW6H768_9ACTN</name>
<dbReference type="Pfam" id="PF13365">
    <property type="entry name" value="Trypsin_2"/>
    <property type="match status" value="1"/>
</dbReference>
<evidence type="ECO:0000256" key="1">
    <source>
        <dbReference type="SAM" id="MobiDB-lite"/>
    </source>
</evidence>
<dbReference type="RefSeq" id="WP_381804033.1">
    <property type="nucleotide sequence ID" value="NZ_JBHYTS010000026.1"/>
</dbReference>
<evidence type="ECO:0000313" key="3">
    <source>
        <dbReference type="EMBL" id="MFE1752476.1"/>
    </source>
</evidence>
<dbReference type="InterPro" id="IPR043722">
    <property type="entry name" value="DUF5663"/>
</dbReference>
<reference evidence="3 4" key="1">
    <citation type="submission" date="2024-09" db="EMBL/GenBank/DDBJ databases">
        <title>The Natural Products Discovery Center: Release of the First 8490 Sequenced Strains for Exploring Actinobacteria Biosynthetic Diversity.</title>
        <authorList>
            <person name="Kalkreuter E."/>
            <person name="Kautsar S.A."/>
            <person name="Yang D."/>
            <person name="Bader C.D."/>
            <person name="Teijaro C.N."/>
            <person name="Fluegel L."/>
            <person name="Davis C.M."/>
            <person name="Simpson J.R."/>
            <person name="Lauterbach L."/>
            <person name="Steele A.D."/>
            <person name="Gui C."/>
            <person name="Meng S."/>
            <person name="Li G."/>
            <person name="Viehrig K."/>
            <person name="Ye F."/>
            <person name="Su P."/>
            <person name="Kiefer A.F."/>
            <person name="Nichols A."/>
            <person name="Cepeda A.J."/>
            <person name="Yan W."/>
            <person name="Fan B."/>
            <person name="Jiang Y."/>
            <person name="Adhikari A."/>
            <person name="Zheng C.-J."/>
            <person name="Schuster L."/>
            <person name="Cowan T.M."/>
            <person name="Smanski M.J."/>
            <person name="Chevrette M.G."/>
            <person name="De Carvalho L.P.S."/>
            <person name="Shen B."/>
        </authorList>
    </citation>
    <scope>NUCLEOTIDE SEQUENCE [LARGE SCALE GENOMIC DNA]</scope>
    <source>
        <strain evidence="3 4">NPDC059500</strain>
    </source>
</reference>
<feature type="region of interest" description="Disordered" evidence="1">
    <location>
        <begin position="791"/>
        <end position="815"/>
    </location>
</feature>
<dbReference type="Proteomes" id="UP001599756">
    <property type="component" value="Unassembled WGS sequence"/>
</dbReference>
<evidence type="ECO:0000259" key="2">
    <source>
        <dbReference type="PROSITE" id="PS50837"/>
    </source>
</evidence>
<dbReference type="EMBL" id="JBHYTS010000026">
    <property type="protein sequence ID" value="MFE1752476.1"/>
    <property type="molecule type" value="Genomic_DNA"/>
</dbReference>